<organism evidence="2 3">
    <name type="scientific">Streptomyces capoamus</name>
    <dbReference type="NCBI Taxonomy" id="68183"/>
    <lineage>
        <taxon>Bacteria</taxon>
        <taxon>Bacillati</taxon>
        <taxon>Actinomycetota</taxon>
        <taxon>Actinomycetes</taxon>
        <taxon>Kitasatosporales</taxon>
        <taxon>Streptomycetaceae</taxon>
        <taxon>Streptomyces</taxon>
    </lineage>
</organism>
<comment type="caution">
    <text evidence="2">The sequence shown here is derived from an EMBL/GenBank/DDBJ whole genome shotgun (WGS) entry which is preliminary data.</text>
</comment>
<accession>A0A919C3F6</accession>
<evidence type="ECO:0000313" key="2">
    <source>
        <dbReference type="EMBL" id="GHG46362.1"/>
    </source>
</evidence>
<proteinExistence type="predicted"/>
<feature type="region of interest" description="Disordered" evidence="1">
    <location>
        <begin position="130"/>
        <end position="156"/>
    </location>
</feature>
<dbReference type="EMBL" id="BNBF01000006">
    <property type="protein sequence ID" value="GHG46362.1"/>
    <property type="molecule type" value="Genomic_DNA"/>
</dbReference>
<reference evidence="3" key="1">
    <citation type="journal article" date="2019" name="Int. J. Syst. Evol. Microbiol.">
        <title>The Global Catalogue of Microorganisms (GCM) 10K type strain sequencing project: providing services to taxonomists for standard genome sequencing and annotation.</title>
        <authorList>
            <consortium name="The Broad Institute Genomics Platform"/>
            <consortium name="The Broad Institute Genome Sequencing Center for Infectious Disease"/>
            <person name="Wu L."/>
            <person name="Ma J."/>
        </authorList>
    </citation>
    <scope>NUCLEOTIDE SEQUENCE [LARGE SCALE GENOMIC DNA]</scope>
    <source>
        <strain evidence="3">JCM 4253</strain>
    </source>
</reference>
<name>A0A919C3F6_9ACTN</name>
<protein>
    <submittedName>
        <fullName evidence="2">Uncharacterized protein</fullName>
    </submittedName>
</protein>
<dbReference type="AlphaFoldDB" id="A0A919C3F6"/>
<feature type="compositionally biased region" description="Basic residues" evidence="1">
    <location>
        <begin position="145"/>
        <end position="156"/>
    </location>
</feature>
<evidence type="ECO:0000313" key="3">
    <source>
        <dbReference type="Proteomes" id="UP000619355"/>
    </source>
</evidence>
<evidence type="ECO:0000256" key="1">
    <source>
        <dbReference type="SAM" id="MobiDB-lite"/>
    </source>
</evidence>
<sequence length="156" mass="17467">MPPVRPLRQAAVAFRCEVTAHDLSGSREVILAYYRASSPRLAARWMRAEAQRLARLLAPAPTAPHFRSVLLVATGPTCPRPDDELLAWAGSDERYEHALRTLQAGKDYLLSVADYDAQYAVRVYVLPTQSPAPAGRRTHAPAGTGRHRKPRWRFNR</sequence>
<keyword evidence="3" id="KW-1185">Reference proteome</keyword>
<dbReference type="Proteomes" id="UP000619355">
    <property type="component" value="Unassembled WGS sequence"/>
</dbReference>
<gene>
    <name evidence="2" type="ORF">GCM10018980_25290</name>
</gene>